<dbReference type="PROSITE" id="PS50931">
    <property type="entry name" value="HTH_LYSR"/>
    <property type="match status" value="1"/>
</dbReference>
<evidence type="ECO:0000256" key="4">
    <source>
        <dbReference type="ARBA" id="ARBA00023163"/>
    </source>
</evidence>
<keyword evidence="4" id="KW-0804">Transcription</keyword>
<comment type="similarity">
    <text evidence="1">Belongs to the LysR transcriptional regulatory family.</text>
</comment>
<dbReference type="PANTHER" id="PTHR30419:SF8">
    <property type="entry name" value="NITROGEN ASSIMILATION TRANSCRIPTIONAL ACTIVATOR-RELATED"/>
    <property type="match status" value="1"/>
</dbReference>
<dbReference type="SUPFAM" id="SSF53850">
    <property type="entry name" value="Periplasmic binding protein-like II"/>
    <property type="match status" value="1"/>
</dbReference>
<dbReference type="SUPFAM" id="SSF46785">
    <property type="entry name" value="Winged helix' DNA-binding domain"/>
    <property type="match status" value="1"/>
</dbReference>
<dbReference type="Gene3D" id="3.40.190.290">
    <property type="match status" value="1"/>
</dbReference>
<evidence type="ECO:0000259" key="6">
    <source>
        <dbReference type="PROSITE" id="PS50931"/>
    </source>
</evidence>
<dbReference type="RefSeq" id="WP_165404463.1">
    <property type="nucleotide sequence ID" value="NZ_SGXC01000001.1"/>
</dbReference>
<feature type="domain" description="HTH lysR-type" evidence="6">
    <location>
        <begin position="28"/>
        <end position="85"/>
    </location>
</feature>
<dbReference type="Pfam" id="PF03466">
    <property type="entry name" value="LysR_substrate"/>
    <property type="match status" value="1"/>
</dbReference>
<dbReference type="PANTHER" id="PTHR30419">
    <property type="entry name" value="HTH-TYPE TRANSCRIPTIONAL REGULATOR YBHD"/>
    <property type="match status" value="1"/>
</dbReference>
<dbReference type="GO" id="GO:0003677">
    <property type="term" value="F:DNA binding"/>
    <property type="evidence" value="ECO:0007669"/>
    <property type="project" value="UniProtKB-KW"/>
</dbReference>
<protein>
    <submittedName>
        <fullName evidence="7">DNA-binding transcriptional LysR family regulator</fullName>
    </submittedName>
</protein>
<evidence type="ECO:0000256" key="1">
    <source>
        <dbReference type="ARBA" id="ARBA00009437"/>
    </source>
</evidence>
<dbReference type="Pfam" id="PF00126">
    <property type="entry name" value="HTH_1"/>
    <property type="match status" value="1"/>
</dbReference>
<reference evidence="7 8" key="1">
    <citation type="submission" date="2019-02" db="EMBL/GenBank/DDBJ databases">
        <title>Genomic Encyclopedia of Type Strains, Phase IV (KMG-IV): sequencing the most valuable type-strain genomes for metagenomic binning, comparative biology and taxonomic classification.</title>
        <authorList>
            <person name="Goeker M."/>
        </authorList>
    </citation>
    <scope>NUCLEOTIDE SEQUENCE [LARGE SCALE GENOMIC DNA]</scope>
    <source>
        <strain evidence="7 8">K24</strain>
    </source>
</reference>
<evidence type="ECO:0000256" key="2">
    <source>
        <dbReference type="ARBA" id="ARBA00023015"/>
    </source>
</evidence>
<dbReference type="InterPro" id="IPR036388">
    <property type="entry name" value="WH-like_DNA-bd_sf"/>
</dbReference>
<dbReference type="InterPro" id="IPR000847">
    <property type="entry name" value="LysR_HTH_N"/>
</dbReference>
<evidence type="ECO:0000256" key="3">
    <source>
        <dbReference type="ARBA" id="ARBA00023125"/>
    </source>
</evidence>
<proteinExistence type="inferred from homology"/>
<evidence type="ECO:0000313" key="8">
    <source>
        <dbReference type="Proteomes" id="UP000292445"/>
    </source>
</evidence>
<dbReference type="InterPro" id="IPR005119">
    <property type="entry name" value="LysR_subst-bd"/>
</dbReference>
<keyword evidence="8" id="KW-1185">Reference proteome</keyword>
<gene>
    <name evidence="7" type="ORF">EV675_1299</name>
</gene>
<organism evidence="7 8">
    <name type="scientific">Pigmentiphaga kullae</name>
    <dbReference type="NCBI Taxonomy" id="151784"/>
    <lineage>
        <taxon>Bacteria</taxon>
        <taxon>Pseudomonadati</taxon>
        <taxon>Pseudomonadota</taxon>
        <taxon>Betaproteobacteria</taxon>
        <taxon>Burkholderiales</taxon>
        <taxon>Alcaligenaceae</taxon>
        <taxon>Pigmentiphaga</taxon>
    </lineage>
</organism>
<name>A0A4Q7NK35_9BURK</name>
<dbReference type="GO" id="GO:0003700">
    <property type="term" value="F:DNA-binding transcription factor activity"/>
    <property type="evidence" value="ECO:0007669"/>
    <property type="project" value="InterPro"/>
</dbReference>
<dbReference type="Gene3D" id="1.10.10.10">
    <property type="entry name" value="Winged helix-like DNA-binding domain superfamily/Winged helix DNA-binding domain"/>
    <property type="match status" value="1"/>
</dbReference>
<evidence type="ECO:0000256" key="5">
    <source>
        <dbReference type="SAM" id="MobiDB-lite"/>
    </source>
</evidence>
<dbReference type="InterPro" id="IPR036390">
    <property type="entry name" value="WH_DNA-bd_sf"/>
</dbReference>
<keyword evidence="3 7" id="KW-0238">DNA-binding</keyword>
<accession>A0A4Q7NK35</accession>
<dbReference type="AlphaFoldDB" id="A0A4Q7NK35"/>
<comment type="caution">
    <text evidence="7">The sequence shown here is derived from an EMBL/GenBank/DDBJ whole genome shotgun (WGS) entry which is preliminary data.</text>
</comment>
<dbReference type="EMBL" id="SGXC01000001">
    <property type="protein sequence ID" value="RZS85276.1"/>
    <property type="molecule type" value="Genomic_DNA"/>
</dbReference>
<dbReference type="GO" id="GO:0005829">
    <property type="term" value="C:cytosol"/>
    <property type="evidence" value="ECO:0007669"/>
    <property type="project" value="TreeGrafter"/>
</dbReference>
<dbReference type="InterPro" id="IPR050950">
    <property type="entry name" value="HTH-type_LysR_regulators"/>
</dbReference>
<feature type="region of interest" description="Disordered" evidence="5">
    <location>
        <begin position="329"/>
        <end position="358"/>
    </location>
</feature>
<dbReference type="Proteomes" id="UP000292445">
    <property type="component" value="Unassembled WGS sequence"/>
</dbReference>
<feature type="compositionally biased region" description="Low complexity" evidence="5">
    <location>
        <begin position="335"/>
        <end position="351"/>
    </location>
</feature>
<sequence>MTAPADPRAGDKGSNMDIRLDNRVRGRLRLRHLELLDVLDNTGSIHKAAARLSMTQPAASKLLRDAEDIYGTQLFMRSSSGLRPTPGGDAAIRWARSILRSVGDSLTEVQLIREGAHGRVRVGVFPAAVSVLLGTALDRLHARWPDVVVLATEGSNEVLLPALARQELDVVLGRLTAATQDPAFESELLYDEPVCVVVRSGHPWARRRRLDLSELAASQWILPTEFAPMRPQFEQMFVKAGVAVPRPRVETASLLLSQAVIQKSDMLAVVPGRVATHYRDQGLFAILPFALPLTIPPVGVITHAHRPVSPAVGHFLDVVHEIAGLEARAREAGARPRPVSPAAAGSPPAGRRGTRSAR</sequence>
<evidence type="ECO:0000313" key="7">
    <source>
        <dbReference type="EMBL" id="RZS85276.1"/>
    </source>
</evidence>
<keyword evidence="2" id="KW-0805">Transcription regulation</keyword>